<feature type="region of interest" description="Disordered" evidence="1">
    <location>
        <begin position="427"/>
        <end position="448"/>
    </location>
</feature>
<feature type="region of interest" description="Disordered" evidence="1">
    <location>
        <begin position="362"/>
        <end position="411"/>
    </location>
</feature>
<dbReference type="OrthoDB" id="5504205at2759"/>
<feature type="region of interest" description="Disordered" evidence="1">
    <location>
        <begin position="261"/>
        <end position="346"/>
    </location>
</feature>
<feature type="compositionally biased region" description="Basic and acidic residues" evidence="1">
    <location>
        <begin position="651"/>
        <end position="660"/>
    </location>
</feature>
<feature type="compositionally biased region" description="Polar residues" evidence="1">
    <location>
        <begin position="214"/>
        <end position="224"/>
    </location>
</feature>
<feature type="compositionally biased region" description="Acidic residues" evidence="1">
    <location>
        <begin position="573"/>
        <end position="599"/>
    </location>
</feature>
<feature type="compositionally biased region" description="Polar residues" evidence="1">
    <location>
        <begin position="133"/>
        <end position="144"/>
    </location>
</feature>
<evidence type="ECO:0000313" key="3">
    <source>
        <dbReference type="Proteomes" id="UP000799439"/>
    </source>
</evidence>
<feature type="compositionally biased region" description="Basic and acidic residues" evidence="1">
    <location>
        <begin position="396"/>
        <end position="407"/>
    </location>
</feature>
<evidence type="ECO:0000256" key="1">
    <source>
        <dbReference type="SAM" id="MobiDB-lite"/>
    </source>
</evidence>
<feature type="compositionally biased region" description="Basic residues" evidence="1">
    <location>
        <begin position="1"/>
        <end position="10"/>
    </location>
</feature>
<protein>
    <recommendedName>
        <fullName evidence="4">BAH domain-containing protein</fullName>
    </recommendedName>
</protein>
<evidence type="ECO:0000313" key="2">
    <source>
        <dbReference type="EMBL" id="KAF2156398.1"/>
    </source>
</evidence>
<reference evidence="2" key="1">
    <citation type="journal article" date="2020" name="Stud. Mycol.">
        <title>101 Dothideomycetes genomes: a test case for predicting lifestyles and emergence of pathogens.</title>
        <authorList>
            <person name="Haridas S."/>
            <person name="Albert R."/>
            <person name="Binder M."/>
            <person name="Bloem J."/>
            <person name="Labutti K."/>
            <person name="Salamov A."/>
            <person name="Andreopoulos B."/>
            <person name="Baker S."/>
            <person name="Barry K."/>
            <person name="Bills G."/>
            <person name="Bluhm B."/>
            <person name="Cannon C."/>
            <person name="Castanera R."/>
            <person name="Culley D."/>
            <person name="Daum C."/>
            <person name="Ezra D."/>
            <person name="Gonzalez J."/>
            <person name="Henrissat B."/>
            <person name="Kuo A."/>
            <person name="Liang C."/>
            <person name="Lipzen A."/>
            <person name="Lutzoni F."/>
            <person name="Magnuson J."/>
            <person name="Mondo S."/>
            <person name="Nolan M."/>
            <person name="Ohm R."/>
            <person name="Pangilinan J."/>
            <person name="Park H.-J."/>
            <person name="Ramirez L."/>
            <person name="Alfaro M."/>
            <person name="Sun H."/>
            <person name="Tritt A."/>
            <person name="Yoshinaga Y."/>
            <person name="Zwiers L.-H."/>
            <person name="Turgeon B."/>
            <person name="Goodwin S."/>
            <person name="Spatafora J."/>
            <person name="Crous P."/>
            <person name="Grigoriev I."/>
        </authorList>
    </citation>
    <scope>NUCLEOTIDE SEQUENCE</scope>
    <source>
        <strain evidence="2">CBS 260.36</strain>
    </source>
</reference>
<gene>
    <name evidence="2" type="ORF">K461DRAFT_265787</name>
</gene>
<evidence type="ECO:0008006" key="4">
    <source>
        <dbReference type="Google" id="ProtNLM"/>
    </source>
</evidence>
<organism evidence="2 3">
    <name type="scientific">Myriangium duriaei CBS 260.36</name>
    <dbReference type="NCBI Taxonomy" id="1168546"/>
    <lineage>
        <taxon>Eukaryota</taxon>
        <taxon>Fungi</taxon>
        <taxon>Dikarya</taxon>
        <taxon>Ascomycota</taxon>
        <taxon>Pezizomycotina</taxon>
        <taxon>Dothideomycetes</taxon>
        <taxon>Dothideomycetidae</taxon>
        <taxon>Myriangiales</taxon>
        <taxon>Myriangiaceae</taxon>
        <taxon>Myriangium</taxon>
    </lineage>
</organism>
<dbReference type="AlphaFoldDB" id="A0A9P4J6R7"/>
<feature type="compositionally biased region" description="Polar residues" evidence="1">
    <location>
        <begin position="47"/>
        <end position="94"/>
    </location>
</feature>
<feature type="compositionally biased region" description="Low complexity" evidence="1">
    <location>
        <begin position="185"/>
        <end position="198"/>
    </location>
</feature>
<dbReference type="Gene3D" id="2.30.30.490">
    <property type="match status" value="1"/>
</dbReference>
<dbReference type="EMBL" id="ML996082">
    <property type="protein sequence ID" value="KAF2156398.1"/>
    <property type="molecule type" value="Genomic_DNA"/>
</dbReference>
<feature type="region of interest" description="Disordered" evidence="1">
    <location>
        <begin position="568"/>
        <end position="665"/>
    </location>
</feature>
<comment type="caution">
    <text evidence="2">The sequence shown here is derived from an EMBL/GenBank/DDBJ whole genome shotgun (WGS) entry which is preliminary data.</text>
</comment>
<dbReference type="Proteomes" id="UP000799439">
    <property type="component" value="Unassembled WGS sequence"/>
</dbReference>
<feature type="region of interest" description="Disordered" evidence="1">
    <location>
        <begin position="133"/>
        <end position="235"/>
    </location>
</feature>
<feature type="compositionally biased region" description="Polar residues" evidence="1">
    <location>
        <begin position="319"/>
        <end position="346"/>
    </location>
</feature>
<sequence length="806" mass="85423">MPGKPKRKAAKAAVGSPAPVAVMTSPGLAQSSAEVAHEPELKRRRLQQTNTTQSNGSASLINNGAAHSTTIQHARTAVSSVGASADQSRQTISSKESDRGFTAIITKNLHDPAPEGYDTYHAYENVTANQKGNVASDHNSQTPPQAGAAPKTPNGNSKKDHKAKANGQMKDPGAPSSVARKSAHLSSSKNGSLNLGNSMFTSPPSRSPEHARPVQTSRINTSYKASGGGIMSQMLRRPSPELGEEATHGVASTTAALLHNGEPVPVTGTRNKHHTPGQVSPPHGSSSDGGESRESIAQSPITPKSARRATTGIPKASRPYSSLHNPLSGRSNTIPESSLTDKPTLANQVGTKVKTVSVASTPEVDCNSDERGVNFPTACDSPEPPAPQVSLFSPHSPRDTPIRDEPTGKVTSPPALIVELLHYPESEPEVETGAEASAGTGDGTGVGLEGDIEVPAVKAVARAEMELDTESDGQDDTEADIVTQAGVPAMNRTETEAAIEVNSDHVPNLETEEEADLEVGIAAPVQDESQMEAVDETDSDAADAEVANDVAAVMVAADKIAADKIAAERGDAAGDEEEEISEQTDEEVENDTDEDEDEGIQQPAGPETEDSTSTKAKSKSKPKASNPDEPLPPGEDYYSVHLRPRQRGRARRDPQHRDHIVAVPNGPATLPWGDLSSLTSFTQDGNTYKVGQLVHVYLEEDDQATARIQDIRSLPNGETIVSIVWCYTKDQCEIAIKPWPKNGTRNKTHVLSNWMDVVMADTIDGPISKAHEGMVETQKVLHVDKDGGVQGLFDKGHSKVKWIFEG</sequence>
<accession>A0A9P4J6R7</accession>
<dbReference type="InterPro" id="IPR043151">
    <property type="entry name" value="BAH_sf"/>
</dbReference>
<name>A0A9P4J6R7_9PEZI</name>
<feature type="region of interest" description="Disordered" evidence="1">
    <location>
        <begin position="1"/>
        <end position="97"/>
    </location>
</feature>
<proteinExistence type="predicted"/>
<keyword evidence="3" id="KW-1185">Reference proteome</keyword>